<accession>A0A2S6FW39</accession>
<dbReference type="Proteomes" id="UP000239863">
    <property type="component" value="Unassembled WGS sequence"/>
</dbReference>
<dbReference type="GO" id="GO:0005524">
    <property type="term" value="F:ATP binding"/>
    <property type="evidence" value="ECO:0007669"/>
    <property type="project" value="UniProtKB-KW"/>
</dbReference>
<dbReference type="PROSITE" id="PS00211">
    <property type="entry name" value="ABC_TRANSPORTER_1"/>
    <property type="match status" value="1"/>
</dbReference>
<dbReference type="InterPro" id="IPR003439">
    <property type="entry name" value="ABC_transporter-like_ATP-bd"/>
</dbReference>
<dbReference type="CDD" id="cd03230">
    <property type="entry name" value="ABC_DR_subfamily_A"/>
    <property type="match status" value="1"/>
</dbReference>
<evidence type="ECO:0000256" key="1">
    <source>
        <dbReference type="ARBA" id="ARBA00005417"/>
    </source>
</evidence>
<dbReference type="OrthoDB" id="9804819at2"/>
<comment type="caution">
    <text evidence="6">The sequence shown here is derived from an EMBL/GenBank/DDBJ whole genome shotgun (WGS) entry which is preliminary data.</text>
</comment>
<reference evidence="6 7" key="1">
    <citation type="submission" date="2018-02" db="EMBL/GenBank/DDBJ databases">
        <title>Genomic Encyclopedia of Archaeal and Bacterial Type Strains, Phase II (KMG-II): from individual species to whole genera.</title>
        <authorList>
            <person name="Goeker M."/>
        </authorList>
    </citation>
    <scope>NUCLEOTIDE SEQUENCE [LARGE SCALE GENOMIC DNA]</scope>
    <source>
        <strain evidence="6 7">DSM 15099</strain>
    </source>
</reference>
<dbReference type="PANTHER" id="PTHR42711">
    <property type="entry name" value="ABC TRANSPORTER ATP-BINDING PROTEIN"/>
    <property type="match status" value="1"/>
</dbReference>
<evidence type="ECO:0000256" key="2">
    <source>
        <dbReference type="ARBA" id="ARBA00022448"/>
    </source>
</evidence>
<feature type="domain" description="ABC transporter" evidence="5">
    <location>
        <begin position="6"/>
        <end position="230"/>
    </location>
</feature>
<dbReference type="InterPro" id="IPR050763">
    <property type="entry name" value="ABC_transporter_ATP-binding"/>
</dbReference>
<dbReference type="GO" id="GO:0016887">
    <property type="term" value="F:ATP hydrolysis activity"/>
    <property type="evidence" value="ECO:0007669"/>
    <property type="project" value="InterPro"/>
</dbReference>
<organism evidence="6 7">
    <name type="scientific">Clostridium algidicarnis DSM 15099</name>
    <dbReference type="NCBI Taxonomy" id="1121295"/>
    <lineage>
        <taxon>Bacteria</taxon>
        <taxon>Bacillati</taxon>
        <taxon>Bacillota</taxon>
        <taxon>Clostridia</taxon>
        <taxon>Eubacteriales</taxon>
        <taxon>Clostridiaceae</taxon>
        <taxon>Clostridium</taxon>
    </lineage>
</organism>
<evidence type="ECO:0000259" key="5">
    <source>
        <dbReference type="PROSITE" id="PS50893"/>
    </source>
</evidence>
<gene>
    <name evidence="6" type="ORF">BD821_11443</name>
</gene>
<dbReference type="InterPro" id="IPR003593">
    <property type="entry name" value="AAA+_ATPase"/>
</dbReference>
<dbReference type="EMBL" id="PTIS01000014">
    <property type="protein sequence ID" value="PPK47003.1"/>
    <property type="molecule type" value="Genomic_DNA"/>
</dbReference>
<proteinExistence type="inferred from homology"/>
<dbReference type="SUPFAM" id="SSF52540">
    <property type="entry name" value="P-loop containing nucleoside triphosphate hydrolases"/>
    <property type="match status" value="1"/>
</dbReference>
<protein>
    <submittedName>
        <fullName evidence="6">ABC-2 type transport system ATP-binding protein</fullName>
    </submittedName>
</protein>
<evidence type="ECO:0000256" key="4">
    <source>
        <dbReference type="ARBA" id="ARBA00022840"/>
    </source>
</evidence>
<dbReference type="RefSeq" id="WP_104410338.1">
    <property type="nucleotide sequence ID" value="NZ_PTIS01000014.1"/>
</dbReference>
<evidence type="ECO:0000313" key="7">
    <source>
        <dbReference type="Proteomes" id="UP000239863"/>
    </source>
</evidence>
<dbReference type="STRING" id="37659.GCA_000703125_01312"/>
<dbReference type="PROSITE" id="PS50893">
    <property type="entry name" value="ABC_TRANSPORTER_2"/>
    <property type="match status" value="1"/>
</dbReference>
<dbReference type="InterPro" id="IPR027417">
    <property type="entry name" value="P-loop_NTPase"/>
</dbReference>
<dbReference type="AlphaFoldDB" id="A0A2S6FW39"/>
<keyword evidence="4 6" id="KW-0067">ATP-binding</keyword>
<evidence type="ECO:0000256" key="3">
    <source>
        <dbReference type="ARBA" id="ARBA00022741"/>
    </source>
</evidence>
<dbReference type="Pfam" id="PF00005">
    <property type="entry name" value="ABC_tran"/>
    <property type="match status" value="1"/>
</dbReference>
<comment type="similarity">
    <text evidence="1">Belongs to the ABC transporter superfamily.</text>
</comment>
<dbReference type="InterPro" id="IPR017871">
    <property type="entry name" value="ABC_transporter-like_CS"/>
</dbReference>
<dbReference type="Gene3D" id="3.40.50.300">
    <property type="entry name" value="P-loop containing nucleotide triphosphate hydrolases"/>
    <property type="match status" value="1"/>
</dbReference>
<dbReference type="PANTHER" id="PTHR42711:SF5">
    <property type="entry name" value="ABC TRANSPORTER ATP-BINDING PROTEIN NATA"/>
    <property type="match status" value="1"/>
</dbReference>
<keyword evidence="2" id="KW-0813">Transport</keyword>
<dbReference type="SMART" id="SM00382">
    <property type="entry name" value="AAA"/>
    <property type="match status" value="1"/>
</dbReference>
<name>A0A2S6FW39_9CLOT</name>
<keyword evidence="3" id="KW-0547">Nucleotide-binding</keyword>
<evidence type="ECO:0000313" key="6">
    <source>
        <dbReference type="EMBL" id="PPK47003.1"/>
    </source>
</evidence>
<sequence>MSEIIIKVDNFGKCYGDFKAVDGISFEVKSGEIFGIIGPNGAGKTTTLECLEGLRMIDSGTMEVLGLNPWKESRKIKNLIGVQLQSSSLPDTITVKESMELFSSYHKVKPRYDLLSRLGLGDKLKSQYHILSGGEKRRLAIALAVAHNPKVLILDEPTAALDVKARFELHKIIKELKDSGTTIILATHDMVEAEKMADRIAILLKGKIMVIGTPKEITAKGSALTKISVRTLGNSLEGIFSKAMDEYHIFYTDKPGYKVMEIINLIESKEDVLIDLRVERPSLEERFLEITSLGGGI</sequence>